<reference evidence="1" key="1">
    <citation type="submission" date="2017-05" db="UniProtKB">
        <authorList>
            <consortium name="EnsemblMetazoa"/>
        </authorList>
    </citation>
    <scope>IDENTIFICATION</scope>
</reference>
<dbReference type="InParanoid" id="A0A1X7UUC0"/>
<proteinExistence type="predicted"/>
<evidence type="ECO:0000313" key="1">
    <source>
        <dbReference type="EnsemblMetazoa" id="Aqu2.1.31114_001"/>
    </source>
</evidence>
<dbReference type="EnsemblMetazoa" id="Aqu2.1.31114_001">
    <property type="protein sequence ID" value="Aqu2.1.31114_001"/>
    <property type="gene ID" value="Aqu2.1.31114"/>
</dbReference>
<dbReference type="AlphaFoldDB" id="A0A1X7UUC0"/>
<accession>A0A1X7UUC0</accession>
<organism evidence="1">
    <name type="scientific">Amphimedon queenslandica</name>
    <name type="common">Sponge</name>
    <dbReference type="NCBI Taxonomy" id="400682"/>
    <lineage>
        <taxon>Eukaryota</taxon>
        <taxon>Metazoa</taxon>
        <taxon>Porifera</taxon>
        <taxon>Demospongiae</taxon>
        <taxon>Heteroscleromorpha</taxon>
        <taxon>Haplosclerida</taxon>
        <taxon>Niphatidae</taxon>
        <taxon>Amphimedon</taxon>
    </lineage>
</organism>
<sequence>MNYKSLSSSITYNNDKAMIWLMNNNVLADAINCKKCSTPCRIVIKKDTKVWRCPQKGCQAVISVPNESFFSRSHMKLNEIVDIIYWWSVKATIHVTMHKTGQHEHTIVDCFNFIRDVCTQNFIDHPTTIGGPGVIVEIDELKLGRRNYDRGRCV</sequence>
<protein>
    <submittedName>
        <fullName evidence="1">Uncharacterized protein</fullName>
    </submittedName>
</protein>
<name>A0A1X7UUC0_AMPQE</name>
<dbReference type="OrthoDB" id="10067637at2759"/>